<dbReference type="InterPro" id="IPR000182">
    <property type="entry name" value="GNAT_dom"/>
</dbReference>
<dbReference type="InterPro" id="IPR041496">
    <property type="entry name" value="YitH/HolE_GNAT"/>
</dbReference>
<proteinExistence type="predicted"/>
<accession>A0A1C3XTS1</accession>
<dbReference type="Proteomes" id="UP000199184">
    <property type="component" value="Unassembled WGS sequence"/>
</dbReference>
<evidence type="ECO:0000313" key="2">
    <source>
        <dbReference type="EMBL" id="SCB55404.1"/>
    </source>
</evidence>
<reference evidence="3" key="1">
    <citation type="submission" date="2016-08" db="EMBL/GenBank/DDBJ databases">
        <authorList>
            <person name="Varghese N."/>
            <person name="Submissions Spin"/>
        </authorList>
    </citation>
    <scope>NUCLEOTIDE SEQUENCE [LARGE SCALE GENOMIC DNA]</scope>
    <source>
        <strain evidence="3">ERR11</strain>
    </source>
</reference>
<dbReference type="Pfam" id="PF13508">
    <property type="entry name" value="Acetyltransf_7"/>
    <property type="match status" value="1"/>
</dbReference>
<dbReference type="GO" id="GO:0016747">
    <property type="term" value="F:acyltransferase activity, transferring groups other than amino-acyl groups"/>
    <property type="evidence" value="ECO:0007669"/>
    <property type="project" value="InterPro"/>
</dbReference>
<keyword evidence="3" id="KW-1185">Reference proteome</keyword>
<sequence>MLSDARYAADHAGIINWPSPCQALAPGPGNPRKRRLLIMKTAAYQAEDRVTEDVILVPFARSHLEGALKLSQEMSWPYRLEDWNVALQLGKGFVLERAGTVIGTAAWWPYGETHASAGMIIVAKTAQGRGYGARLMDALLASARPRSIALNSTAEGQALYQRRGFVPIGVIHQHQGIPRGRHESPPGLVRPMAASDFEVIMRLDREATGLERRQMLEKLLQSGDSYLLQRDGMARGYAISRLFGRGHVIGPVVAETETDAQALIEAALARLGSGFVRIDTSATSQLGNWLEGIGLEQVGDATTMILGTPAPSSGPARVFAIPNQSFG</sequence>
<dbReference type="PANTHER" id="PTHR47237">
    <property type="entry name" value="SLL0310 PROTEIN"/>
    <property type="match status" value="1"/>
</dbReference>
<dbReference type="InterPro" id="IPR016181">
    <property type="entry name" value="Acyl_CoA_acyltransferase"/>
</dbReference>
<dbReference type="InterPro" id="IPR052729">
    <property type="entry name" value="Acyl/Acetyltrans_Enzymes"/>
</dbReference>
<gene>
    <name evidence="2" type="ORF">GA0061098_104030</name>
</gene>
<dbReference type="EMBL" id="FMAI01000040">
    <property type="protein sequence ID" value="SCB55404.1"/>
    <property type="molecule type" value="Genomic_DNA"/>
</dbReference>
<dbReference type="Gene3D" id="3.40.630.30">
    <property type="match status" value="1"/>
</dbReference>
<dbReference type="PANTHER" id="PTHR47237:SF2">
    <property type="entry name" value="BLL4206 PROTEIN"/>
    <property type="match status" value="1"/>
</dbReference>
<protein>
    <submittedName>
        <fullName evidence="2">Predicted N-acyltransferase, GNAT family</fullName>
    </submittedName>
</protein>
<evidence type="ECO:0000259" key="1">
    <source>
        <dbReference type="PROSITE" id="PS51186"/>
    </source>
</evidence>
<keyword evidence="2" id="KW-0012">Acyltransferase</keyword>
<dbReference type="Gene3D" id="3.40.630.90">
    <property type="match status" value="1"/>
</dbReference>
<keyword evidence="2" id="KW-0808">Transferase</keyword>
<dbReference type="Pfam" id="PF18014">
    <property type="entry name" value="Acetyltransf_18"/>
    <property type="match status" value="1"/>
</dbReference>
<dbReference type="PROSITE" id="PS51186">
    <property type="entry name" value="GNAT"/>
    <property type="match status" value="1"/>
</dbReference>
<dbReference type="SUPFAM" id="SSF55729">
    <property type="entry name" value="Acyl-CoA N-acyltransferases (Nat)"/>
    <property type="match status" value="1"/>
</dbReference>
<feature type="domain" description="N-acetyltransferase" evidence="1">
    <location>
        <begin position="54"/>
        <end position="206"/>
    </location>
</feature>
<dbReference type="CDD" id="cd04301">
    <property type="entry name" value="NAT_SF"/>
    <property type="match status" value="1"/>
</dbReference>
<evidence type="ECO:0000313" key="3">
    <source>
        <dbReference type="Proteomes" id="UP000199184"/>
    </source>
</evidence>
<name>A0A1C3XTS1_9BRAD</name>
<dbReference type="AlphaFoldDB" id="A0A1C3XTS1"/>
<organism evidence="2 3">
    <name type="scientific">Bradyrhizobium shewense</name>
    <dbReference type="NCBI Taxonomy" id="1761772"/>
    <lineage>
        <taxon>Bacteria</taxon>
        <taxon>Pseudomonadati</taxon>
        <taxon>Pseudomonadota</taxon>
        <taxon>Alphaproteobacteria</taxon>
        <taxon>Hyphomicrobiales</taxon>
        <taxon>Nitrobacteraceae</taxon>
        <taxon>Bradyrhizobium</taxon>
    </lineage>
</organism>